<evidence type="ECO:0000256" key="1">
    <source>
        <dbReference type="SAM" id="SignalP"/>
    </source>
</evidence>
<dbReference type="EMBL" id="JAUTDP010000011">
    <property type="protein sequence ID" value="KAK3392506.1"/>
    <property type="molecule type" value="Genomic_DNA"/>
</dbReference>
<name>A0AAE0P394_SORBR</name>
<dbReference type="AlphaFoldDB" id="A0AAE0P394"/>
<dbReference type="Proteomes" id="UP001281003">
    <property type="component" value="Unassembled WGS sequence"/>
</dbReference>
<reference evidence="2" key="1">
    <citation type="journal article" date="2023" name="Mol. Phylogenet. Evol.">
        <title>Genome-scale phylogeny and comparative genomics of the fungal order Sordariales.</title>
        <authorList>
            <person name="Hensen N."/>
            <person name="Bonometti L."/>
            <person name="Westerberg I."/>
            <person name="Brannstrom I.O."/>
            <person name="Guillou S."/>
            <person name="Cros-Aarteil S."/>
            <person name="Calhoun S."/>
            <person name="Haridas S."/>
            <person name="Kuo A."/>
            <person name="Mondo S."/>
            <person name="Pangilinan J."/>
            <person name="Riley R."/>
            <person name="LaButti K."/>
            <person name="Andreopoulos B."/>
            <person name="Lipzen A."/>
            <person name="Chen C."/>
            <person name="Yan M."/>
            <person name="Daum C."/>
            <person name="Ng V."/>
            <person name="Clum A."/>
            <person name="Steindorff A."/>
            <person name="Ohm R.A."/>
            <person name="Martin F."/>
            <person name="Silar P."/>
            <person name="Natvig D.O."/>
            <person name="Lalanne C."/>
            <person name="Gautier V."/>
            <person name="Ament-Velasquez S.L."/>
            <person name="Kruys A."/>
            <person name="Hutchinson M.I."/>
            <person name="Powell A.J."/>
            <person name="Barry K."/>
            <person name="Miller A.N."/>
            <person name="Grigoriev I.V."/>
            <person name="Debuchy R."/>
            <person name="Gladieux P."/>
            <person name="Hiltunen Thoren M."/>
            <person name="Johannesson H."/>
        </authorList>
    </citation>
    <scope>NUCLEOTIDE SEQUENCE</scope>
    <source>
        <strain evidence="2">FGSC 1904</strain>
    </source>
</reference>
<keyword evidence="3" id="KW-1185">Reference proteome</keyword>
<comment type="caution">
    <text evidence="2">The sequence shown here is derived from an EMBL/GenBank/DDBJ whole genome shotgun (WGS) entry which is preliminary data.</text>
</comment>
<evidence type="ECO:0000313" key="2">
    <source>
        <dbReference type="EMBL" id="KAK3392506.1"/>
    </source>
</evidence>
<sequence>MPRTRWPFPQLPFRSISLLIGLLHSPSTLTLELIPLGFPSCPLSPSSPNSLQDFNFLQRTLSNSLLHSAWLFVLVNFN</sequence>
<keyword evidence="1" id="KW-0732">Signal</keyword>
<proteinExistence type="predicted"/>
<accession>A0AAE0P394</accession>
<feature type="chain" id="PRO_5042122091" evidence="1">
    <location>
        <begin position="31"/>
        <end position="78"/>
    </location>
</feature>
<protein>
    <submittedName>
        <fullName evidence="2">Uncharacterized protein</fullName>
    </submittedName>
</protein>
<evidence type="ECO:0000313" key="3">
    <source>
        <dbReference type="Proteomes" id="UP001281003"/>
    </source>
</evidence>
<organism evidence="2 3">
    <name type="scientific">Sordaria brevicollis</name>
    <dbReference type="NCBI Taxonomy" id="83679"/>
    <lineage>
        <taxon>Eukaryota</taxon>
        <taxon>Fungi</taxon>
        <taxon>Dikarya</taxon>
        <taxon>Ascomycota</taxon>
        <taxon>Pezizomycotina</taxon>
        <taxon>Sordariomycetes</taxon>
        <taxon>Sordariomycetidae</taxon>
        <taxon>Sordariales</taxon>
        <taxon>Sordariaceae</taxon>
        <taxon>Sordaria</taxon>
    </lineage>
</organism>
<feature type="signal peptide" evidence="1">
    <location>
        <begin position="1"/>
        <end position="30"/>
    </location>
</feature>
<reference evidence="2" key="2">
    <citation type="submission" date="2023-07" db="EMBL/GenBank/DDBJ databases">
        <authorList>
            <consortium name="Lawrence Berkeley National Laboratory"/>
            <person name="Haridas S."/>
            <person name="Hensen N."/>
            <person name="Bonometti L."/>
            <person name="Westerberg I."/>
            <person name="Brannstrom I.O."/>
            <person name="Guillou S."/>
            <person name="Cros-Aarteil S."/>
            <person name="Calhoun S."/>
            <person name="Kuo A."/>
            <person name="Mondo S."/>
            <person name="Pangilinan J."/>
            <person name="Riley R."/>
            <person name="LaButti K."/>
            <person name="Andreopoulos B."/>
            <person name="Lipzen A."/>
            <person name="Chen C."/>
            <person name="Yanf M."/>
            <person name="Daum C."/>
            <person name="Ng V."/>
            <person name="Clum A."/>
            <person name="Steindorff A."/>
            <person name="Ohm R."/>
            <person name="Martin F."/>
            <person name="Silar P."/>
            <person name="Natvig D."/>
            <person name="Lalanne C."/>
            <person name="Gautier V."/>
            <person name="Ament-velasquez S.L."/>
            <person name="Kruys A."/>
            <person name="Hutchinson M.I."/>
            <person name="Powell A.J."/>
            <person name="Barry K."/>
            <person name="Miller A.N."/>
            <person name="Grigoriev I.V."/>
            <person name="Debuchy R."/>
            <person name="Gladieux P."/>
            <person name="Thoren M.H."/>
            <person name="Johannesson H."/>
        </authorList>
    </citation>
    <scope>NUCLEOTIDE SEQUENCE</scope>
    <source>
        <strain evidence="2">FGSC 1904</strain>
    </source>
</reference>
<gene>
    <name evidence="2" type="ORF">B0T20DRAFT_421316</name>
</gene>